<dbReference type="InterPro" id="IPR043144">
    <property type="entry name" value="Mal/L-sulf/L-lact_DH-like_ah"/>
</dbReference>
<evidence type="ECO:0000313" key="4">
    <source>
        <dbReference type="Proteomes" id="UP000228920"/>
    </source>
</evidence>
<protein>
    <recommendedName>
        <fullName evidence="5">Lactate dehydrogenase</fullName>
    </recommendedName>
</protein>
<dbReference type="Gene3D" id="3.30.1370.60">
    <property type="entry name" value="Hypothetical oxidoreductase yiak, domain 2"/>
    <property type="match status" value="1"/>
</dbReference>
<dbReference type="AlphaFoldDB" id="A0A2M7THB6"/>
<dbReference type="EMBL" id="PFNL01000131">
    <property type="protein sequence ID" value="PIZ45554.1"/>
    <property type="molecule type" value="Genomic_DNA"/>
</dbReference>
<accession>A0A2M7THB6</accession>
<evidence type="ECO:0000256" key="2">
    <source>
        <dbReference type="ARBA" id="ARBA00023002"/>
    </source>
</evidence>
<dbReference type="GO" id="GO:0016491">
    <property type="term" value="F:oxidoreductase activity"/>
    <property type="evidence" value="ECO:0007669"/>
    <property type="project" value="UniProtKB-KW"/>
</dbReference>
<comment type="caution">
    <text evidence="3">The sequence shown here is derived from an EMBL/GenBank/DDBJ whole genome shotgun (WGS) entry which is preliminary data.</text>
</comment>
<dbReference type="Proteomes" id="UP000228920">
    <property type="component" value="Unassembled WGS sequence"/>
</dbReference>
<organism evidence="3 4">
    <name type="scientific">candidate division WWE3 bacterium CG_4_10_14_0_2_um_filter_41_14</name>
    <dbReference type="NCBI Taxonomy" id="1975072"/>
    <lineage>
        <taxon>Bacteria</taxon>
        <taxon>Katanobacteria</taxon>
    </lineage>
</organism>
<gene>
    <name evidence="3" type="ORF">COY32_05060</name>
</gene>
<evidence type="ECO:0008006" key="5">
    <source>
        <dbReference type="Google" id="ProtNLM"/>
    </source>
</evidence>
<dbReference type="InterPro" id="IPR043143">
    <property type="entry name" value="Mal/L-sulf/L-lact_DH-like_NADP"/>
</dbReference>
<evidence type="ECO:0000256" key="1">
    <source>
        <dbReference type="ARBA" id="ARBA00006056"/>
    </source>
</evidence>
<dbReference type="InterPro" id="IPR003767">
    <property type="entry name" value="Malate/L-lactate_DH-like"/>
</dbReference>
<comment type="similarity">
    <text evidence="1">Belongs to the LDH2/MDH2 oxidoreductase family.</text>
</comment>
<name>A0A2M7THB6_UNCKA</name>
<dbReference type="InterPro" id="IPR036111">
    <property type="entry name" value="Mal/L-sulfo/L-lacto_DH-like_sf"/>
</dbReference>
<evidence type="ECO:0000313" key="3">
    <source>
        <dbReference type="EMBL" id="PIZ45554.1"/>
    </source>
</evidence>
<dbReference type="Pfam" id="PF02615">
    <property type="entry name" value="Ldh_2"/>
    <property type="match status" value="1"/>
</dbReference>
<sequence length="328" mass="35022">MNITVEELKNLTKKILSGYGYSSSEVEIVSDVILYAQLRGNNQGVVKLLGDSLKKDSEASDITIVRETKLSALLNGNKNIGMVVMNEATKRAITKAAEHGFGIVGTQNTASSTGAIGYYVRKIAEAGFMGFAFSGSPETVPMHGSYEPMFGTNPLAIGIPSNDKPIVFDMATSAMAYFGLIQAKTAGQKIPADVAMDSEGNQTTDPSKAMDGAILPFDRGYKGASLSMMVEVFTGPLVGSTFAGIGNGDWGNLVYAIDPELLVDKSIFTKQVSELIAQVKSSKKSPGIDQIYVPGERGDQIMQKCLQKNSIEIEDNLYKGLSTRASTL</sequence>
<reference evidence="4" key="1">
    <citation type="submission" date="2017-09" db="EMBL/GenBank/DDBJ databases">
        <title>Depth-based differentiation of microbial function through sediment-hosted aquifers and enrichment of novel symbionts in the deep terrestrial subsurface.</title>
        <authorList>
            <person name="Probst A.J."/>
            <person name="Ladd B."/>
            <person name="Jarett J.K."/>
            <person name="Geller-Mcgrath D.E."/>
            <person name="Sieber C.M.K."/>
            <person name="Emerson J.B."/>
            <person name="Anantharaman K."/>
            <person name="Thomas B.C."/>
            <person name="Malmstrom R."/>
            <person name="Stieglmeier M."/>
            <person name="Klingl A."/>
            <person name="Woyke T."/>
            <person name="Ryan C.M."/>
            <person name="Banfield J.F."/>
        </authorList>
    </citation>
    <scope>NUCLEOTIDE SEQUENCE [LARGE SCALE GENOMIC DNA]</scope>
</reference>
<dbReference type="PANTHER" id="PTHR11091:SF0">
    <property type="entry name" value="MALATE DEHYDROGENASE"/>
    <property type="match status" value="1"/>
</dbReference>
<proteinExistence type="inferred from homology"/>
<keyword evidence="2" id="KW-0560">Oxidoreductase</keyword>
<dbReference type="Gene3D" id="1.10.1530.10">
    <property type="match status" value="1"/>
</dbReference>
<dbReference type="SUPFAM" id="SSF89733">
    <property type="entry name" value="L-sulfolactate dehydrogenase-like"/>
    <property type="match status" value="1"/>
</dbReference>
<dbReference type="PANTHER" id="PTHR11091">
    <property type="entry name" value="OXIDOREDUCTASE-RELATED"/>
    <property type="match status" value="1"/>
</dbReference>